<feature type="region of interest" description="Disordered" evidence="3">
    <location>
        <begin position="106"/>
        <end position="145"/>
    </location>
</feature>
<evidence type="ECO:0000256" key="1">
    <source>
        <dbReference type="PROSITE-ProRule" id="PRU00339"/>
    </source>
</evidence>
<protein>
    <recommendedName>
        <fullName evidence="6">Tetratricopeptide repeat protein 1</fullName>
    </recommendedName>
</protein>
<evidence type="ECO:0000313" key="4">
    <source>
        <dbReference type="EMBL" id="CAJ1930522.1"/>
    </source>
</evidence>
<dbReference type="PANTHER" id="PTHR46014">
    <property type="entry name" value="TETRATRICOPEPTIDE REPEAT PROTEIN 1"/>
    <property type="match status" value="1"/>
</dbReference>
<evidence type="ECO:0008006" key="6">
    <source>
        <dbReference type="Google" id="ProtNLM"/>
    </source>
</evidence>
<dbReference type="PANTHER" id="PTHR46014:SF1">
    <property type="entry name" value="TETRATRICOPEPTIDE REPEAT PROTEIN 1"/>
    <property type="match status" value="1"/>
</dbReference>
<feature type="compositionally biased region" description="Basic and acidic residues" evidence="3">
    <location>
        <begin position="38"/>
        <end position="56"/>
    </location>
</feature>
<evidence type="ECO:0000256" key="2">
    <source>
        <dbReference type="SAM" id="Coils"/>
    </source>
</evidence>
<comment type="caution">
    <text evidence="4">The sequence shown here is derived from an EMBL/GenBank/DDBJ whole genome shotgun (WGS) entry which is preliminary data.</text>
</comment>
<name>A0AAD2CD83_9STRA</name>
<gene>
    <name evidence="4" type="ORF">CYCCA115_LOCUS1968</name>
</gene>
<dbReference type="SMART" id="SM00028">
    <property type="entry name" value="TPR"/>
    <property type="match status" value="3"/>
</dbReference>
<dbReference type="InterPro" id="IPR052769">
    <property type="entry name" value="TPR_domain_protein"/>
</dbReference>
<keyword evidence="1" id="KW-0802">TPR repeat</keyword>
<evidence type="ECO:0000313" key="5">
    <source>
        <dbReference type="Proteomes" id="UP001295423"/>
    </source>
</evidence>
<feature type="repeat" description="TPR" evidence="1">
    <location>
        <begin position="55"/>
        <end position="88"/>
    </location>
</feature>
<feature type="repeat" description="TPR" evidence="1">
    <location>
        <begin position="194"/>
        <end position="227"/>
    </location>
</feature>
<sequence length="293" mass="33248">MSNFSSDGFDLDAISTQDNSDVIYEVGGGATVIQNEEPAMKEVEPSFNTSEHDQCEEFKKQGNEQFKIGNYLEAFDLYTEAIEACPSKFTGEEILRLKDEFDEKQRSEALQRSRLSEERRRKKEDEKKNGVSSSQPPESSKPQPFKTFELSQEDKNDKLAVYYCNRAATLQHMEKYNDALKDCDVSALLNPKYTKAFVRRSAAHERLEDTEAALKDAKAALELDPRNATIRKTVARLEKIEAERLEKLKEETMGKLKDLGNSLLGNFGLSLDNFQAVQDPKTGSYNIAFNQNK</sequence>
<feature type="compositionally biased region" description="Low complexity" evidence="3">
    <location>
        <begin position="132"/>
        <end position="144"/>
    </location>
</feature>
<organism evidence="4 5">
    <name type="scientific">Cylindrotheca closterium</name>
    <dbReference type="NCBI Taxonomy" id="2856"/>
    <lineage>
        <taxon>Eukaryota</taxon>
        <taxon>Sar</taxon>
        <taxon>Stramenopiles</taxon>
        <taxon>Ochrophyta</taxon>
        <taxon>Bacillariophyta</taxon>
        <taxon>Bacillariophyceae</taxon>
        <taxon>Bacillariophycidae</taxon>
        <taxon>Bacillariales</taxon>
        <taxon>Bacillariaceae</taxon>
        <taxon>Cylindrotheca</taxon>
    </lineage>
</organism>
<dbReference type="AlphaFoldDB" id="A0AAD2CD83"/>
<dbReference type="SUPFAM" id="SSF48452">
    <property type="entry name" value="TPR-like"/>
    <property type="match status" value="1"/>
</dbReference>
<dbReference type="EMBL" id="CAKOGP040000113">
    <property type="protein sequence ID" value="CAJ1930522.1"/>
    <property type="molecule type" value="Genomic_DNA"/>
</dbReference>
<feature type="compositionally biased region" description="Basic and acidic residues" evidence="3">
    <location>
        <begin position="106"/>
        <end position="129"/>
    </location>
</feature>
<keyword evidence="2" id="KW-0175">Coiled coil</keyword>
<dbReference type="Gene3D" id="1.25.40.10">
    <property type="entry name" value="Tetratricopeptide repeat domain"/>
    <property type="match status" value="2"/>
</dbReference>
<dbReference type="InterPro" id="IPR011990">
    <property type="entry name" value="TPR-like_helical_dom_sf"/>
</dbReference>
<accession>A0AAD2CD83</accession>
<keyword evidence="5" id="KW-1185">Reference proteome</keyword>
<feature type="region of interest" description="Disordered" evidence="3">
    <location>
        <begin position="37"/>
        <end position="56"/>
    </location>
</feature>
<dbReference type="InterPro" id="IPR019734">
    <property type="entry name" value="TPR_rpt"/>
</dbReference>
<reference evidence="4" key="1">
    <citation type="submission" date="2023-08" db="EMBL/GenBank/DDBJ databases">
        <authorList>
            <person name="Audoor S."/>
            <person name="Bilcke G."/>
        </authorList>
    </citation>
    <scope>NUCLEOTIDE SEQUENCE</scope>
</reference>
<proteinExistence type="predicted"/>
<dbReference type="PROSITE" id="PS50005">
    <property type="entry name" value="TPR"/>
    <property type="match status" value="2"/>
</dbReference>
<feature type="coiled-coil region" evidence="2">
    <location>
        <begin position="200"/>
        <end position="262"/>
    </location>
</feature>
<dbReference type="Proteomes" id="UP001295423">
    <property type="component" value="Unassembled WGS sequence"/>
</dbReference>
<evidence type="ECO:0000256" key="3">
    <source>
        <dbReference type="SAM" id="MobiDB-lite"/>
    </source>
</evidence>